<evidence type="ECO:0000313" key="1">
    <source>
        <dbReference type="EMBL" id="OAP93279.1"/>
    </source>
</evidence>
<accession>A0A179BPD3</accession>
<comment type="caution">
    <text evidence="1">The sequence shown here is derived from an EMBL/GenBank/DDBJ whole genome shotgun (WGS) entry which is preliminary data.</text>
</comment>
<dbReference type="EMBL" id="LVXZ01000013">
    <property type="protein sequence ID" value="OAP93279.1"/>
    <property type="molecule type" value="Genomic_DNA"/>
</dbReference>
<sequence>MSEKMCKFASRPAAKKITTDHGASIEDFIKEINEFAIRMDAIIPDEGEYDYAIMWRKTDNRYWEPLVLVLDKTHRTLITIVKPAQGDKGAIVFIARKALKTTESLLIPRVYMDLAAAMRGIAIPHWIDEIFYPALAANGKIERLKVALNVQYETRFRLLTSNSEIPASVDRITKEIEKQIKRATSKETLDGPIIHMVAQVRKEPTREVIMEQTIIDNRPAAN</sequence>
<reference evidence="1 2" key="1">
    <citation type="submission" date="2016-04" db="EMBL/GenBank/DDBJ databases">
        <title>Acidithiobacillus ferrooxidans genome sequencing and assembly.</title>
        <authorList>
            <person name="Zhou Z."/>
        </authorList>
    </citation>
    <scope>NUCLEOTIDE SEQUENCE [LARGE SCALE GENOMIC DNA]</scope>
    <source>
        <strain evidence="1 2">BY0502</strain>
    </source>
</reference>
<dbReference type="OrthoDB" id="9983463at2"/>
<dbReference type="Proteomes" id="UP000078302">
    <property type="component" value="Unassembled WGS sequence"/>
</dbReference>
<evidence type="ECO:0000313" key="2">
    <source>
        <dbReference type="Proteomes" id="UP000078302"/>
    </source>
</evidence>
<protein>
    <submittedName>
        <fullName evidence="1">Uncharacterized protein</fullName>
    </submittedName>
</protein>
<name>A0A179BPD3_ACIFR</name>
<gene>
    <name evidence="1" type="ORF">A4H96_01595</name>
</gene>
<proteinExistence type="predicted"/>
<dbReference type="AlphaFoldDB" id="A0A179BPD3"/>
<keyword evidence="2" id="KW-1185">Reference proteome</keyword>
<dbReference type="RefSeq" id="WP_064217968.1">
    <property type="nucleotide sequence ID" value="NZ_LVXZ01000013.1"/>
</dbReference>
<organism evidence="1 2">
    <name type="scientific">Acidithiobacillus ferrooxidans</name>
    <name type="common">Thiobacillus ferrooxidans</name>
    <dbReference type="NCBI Taxonomy" id="920"/>
    <lineage>
        <taxon>Bacteria</taxon>
        <taxon>Pseudomonadati</taxon>
        <taxon>Pseudomonadota</taxon>
        <taxon>Acidithiobacillia</taxon>
        <taxon>Acidithiobacillales</taxon>
        <taxon>Acidithiobacillaceae</taxon>
        <taxon>Acidithiobacillus</taxon>
    </lineage>
</organism>